<keyword evidence="2" id="KW-0677">Repeat</keyword>
<evidence type="ECO:0000256" key="3">
    <source>
        <dbReference type="SAM" id="MobiDB-lite"/>
    </source>
</evidence>
<feature type="compositionally biased region" description="Basic and acidic residues" evidence="3">
    <location>
        <begin position="512"/>
        <end position="525"/>
    </location>
</feature>
<feature type="compositionally biased region" description="Basic and acidic residues" evidence="3">
    <location>
        <begin position="1554"/>
        <end position="1565"/>
    </location>
</feature>
<dbReference type="GO" id="GO:0005212">
    <property type="term" value="F:structural constituent of eye lens"/>
    <property type="evidence" value="ECO:0007669"/>
    <property type="project" value="TreeGrafter"/>
</dbReference>
<feature type="domain" description="Beta/gamma crystallin 'Greek key'" evidence="4">
    <location>
        <begin position="2110"/>
        <end position="2152"/>
    </location>
</feature>
<feature type="domain" description="Beta/gamma crystallin 'Greek key'" evidence="4">
    <location>
        <begin position="2254"/>
        <end position="2291"/>
    </location>
</feature>
<feature type="region of interest" description="Disordered" evidence="3">
    <location>
        <begin position="604"/>
        <end position="625"/>
    </location>
</feature>
<evidence type="ECO:0000313" key="5">
    <source>
        <dbReference type="EMBL" id="TWW71562.1"/>
    </source>
</evidence>
<evidence type="ECO:0000259" key="4">
    <source>
        <dbReference type="PROSITE" id="PS50915"/>
    </source>
</evidence>
<feature type="compositionally biased region" description="Low complexity" evidence="3">
    <location>
        <begin position="329"/>
        <end position="351"/>
    </location>
</feature>
<dbReference type="Pfam" id="PF00030">
    <property type="entry name" value="Crystall"/>
    <property type="match status" value="6"/>
</dbReference>
<feature type="domain" description="Beta/gamma crystallin 'Greek key'" evidence="4">
    <location>
        <begin position="2002"/>
        <end position="2044"/>
    </location>
</feature>
<feature type="region of interest" description="Disordered" evidence="3">
    <location>
        <begin position="765"/>
        <end position="798"/>
    </location>
</feature>
<feature type="domain" description="Beta/gamma crystallin 'Greek key'" evidence="4">
    <location>
        <begin position="1896"/>
        <end position="1928"/>
    </location>
</feature>
<feature type="compositionally biased region" description="Polar residues" evidence="3">
    <location>
        <begin position="352"/>
        <end position="367"/>
    </location>
</feature>
<comment type="caution">
    <text evidence="5">The sequence shown here is derived from an EMBL/GenBank/DDBJ whole genome shotgun (WGS) entry which is preliminary data.</text>
</comment>
<feature type="domain" description="Beta/gamma crystallin 'Greek key'" evidence="4">
    <location>
        <begin position="2202"/>
        <end position="2244"/>
    </location>
</feature>
<accession>A0A5C6NVN0</accession>
<feature type="region of interest" description="Disordered" evidence="3">
    <location>
        <begin position="260"/>
        <end position="413"/>
    </location>
</feature>
<dbReference type="Gene3D" id="2.80.10.50">
    <property type="match status" value="1"/>
</dbReference>
<feature type="compositionally biased region" description="Low complexity" evidence="3">
    <location>
        <begin position="1033"/>
        <end position="1043"/>
    </location>
</feature>
<dbReference type="SMART" id="SM00247">
    <property type="entry name" value="XTALbg"/>
    <property type="match status" value="6"/>
</dbReference>
<feature type="compositionally biased region" description="Basic and acidic residues" evidence="3">
    <location>
        <begin position="1746"/>
        <end position="1760"/>
    </location>
</feature>
<dbReference type="InterPro" id="IPR035992">
    <property type="entry name" value="Ricin_B-like_lectins"/>
</dbReference>
<dbReference type="EMBL" id="RHFK02000008">
    <property type="protein sequence ID" value="TWW71562.1"/>
    <property type="molecule type" value="Genomic_DNA"/>
</dbReference>
<protein>
    <submittedName>
        <fullName evidence="5">Beta/gamma crystallin domain-containing protein 1</fullName>
    </submittedName>
</protein>
<feature type="region of interest" description="Disordered" evidence="3">
    <location>
        <begin position="176"/>
        <end position="227"/>
    </location>
</feature>
<dbReference type="InterPro" id="IPR011024">
    <property type="entry name" value="G_crystallin-like"/>
</dbReference>
<feature type="compositionally biased region" description="Polar residues" evidence="3">
    <location>
        <begin position="295"/>
        <end position="308"/>
    </location>
</feature>
<feature type="compositionally biased region" description="Low complexity" evidence="3">
    <location>
        <begin position="1596"/>
        <end position="1611"/>
    </location>
</feature>
<dbReference type="InterPro" id="IPR000772">
    <property type="entry name" value="Ricin_B_lectin"/>
</dbReference>
<evidence type="ECO:0000313" key="6">
    <source>
        <dbReference type="Proteomes" id="UP000324091"/>
    </source>
</evidence>
<feature type="domain" description="Beta/gamma crystallin 'Greek key'" evidence="4">
    <location>
        <begin position="1856"/>
        <end position="1895"/>
    </location>
</feature>
<dbReference type="SUPFAM" id="SSF50370">
    <property type="entry name" value="Ricin B-like lectins"/>
    <property type="match status" value="1"/>
</dbReference>
<feature type="compositionally biased region" description="Polar residues" evidence="3">
    <location>
        <begin position="477"/>
        <end position="503"/>
    </location>
</feature>
<dbReference type="SUPFAM" id="SSF49695">
    <property type="entry name" value="gamma-Crystallin-like"/>
    <property type="match status" value="3"/>
</dbReference>
<feature type="compositionally biased region" description="Basic and acidic residues" evidence="3">
    <location>
        <begin position="1165"/>
        <end position="1177"/>
    </location>
</feature>
<feature type="region of interest" description="Disordered" evidence="3">
    <location>
        <begin position="1530"/>
        <end position="1649"/>
    </location>
</feature>
<feature type="domain" description="Beta/gamma crystallin 'Greek key'" evidence="4">
    <location>
        <begin position="2056"/>
        <end position="2109"/>
    </location>
</feature>
<dbReference type="PANTHER" id="PTHR11818:SF2">
    <property type="entry name" value="BETA_GAMMA CRYSTALLIN DOMAIN-CONTAINING PROTEIN 1"/>
    <property type="match status" value="1"/>
</dbReference>
<feature type="region of interest" description="Disordered" evidence="3">
    <location>
        <begin position="466"/>
        <end position="529"/>
    </location>
</feature>
<feature type="region of interest" description="Disordered" evidence="3">
    <location>
        <begin position="852"/>
        <end position="1043"/>
    </location>
</feature>
<dbReference type="PANTHER" id="PTHR11818">
    <property type="entry name" value="BETA/GAMMA CRYSTALLIN"/>
    <property type="match status" value="1"/>
</dbReference>
<feature type="domain" description="Beta/gamma crystallin 'Greek key'" evidence="4">
    <location>
        <begin position="2383"/>
        <end position="2424"/>
    </location>
</feature>
<feature type="compositionally biased region" description="Basic and acidic residues" evidence="3">
    <location>
        <begin position="1002"/>
        <end position="1011"/>
    </location>
</feature>
<feature type="compositionally biased region" description="Polar residues" evidence="3">
    <location>
        <begin position="856"/>
        <end position="874"/>
    </location>
</feature>
<feature type="region of interest" description="Disordered" evidence="3">
    <location>
        <begin position="37"/>
        <end position="73"/>
    </location>
</feature>
<feature type="compositionally biased region" description="Basic and acidic residues" evidence="3">
    <location>
        <begin position="377"/>
        <end position="389"/>
    </location>
</feature>
<dbReference type="GO" id="GO:0007601">
    <property type="term" value="P:visual perception"/>
    <property type="evidence" value="ECO:0007669"/>
    <property type="project" value="TreeGrafter"/>
</dbReference>
<feature type="compositionally biased region" description="Polar residues" evidence="3">
    <location>
        <begin position="909"/>
        <end position="927"/>
    </location>
</feature>
<name>A0A5C6NVN0_9TELE</name>
<feature type="compositionally biased region" description="Polar residues" evidence="3">
    <location>
        <begin position="1116"/>
        <end position="1128"/>
    </location>
</feature>
<feature type="region of interest" description="Disordered" evidence="3">
    <location>
        <begin position="1723"/>
        <end position="1779"/>
    </location>
</feature>
<organism evidence="5 6">
    <name type="scientific">Takifugu flavidus</name>
    <name type="common">sansaifugu</name>
    <dbReference type="NCBI Taxonomy" id="433684"/>
    <lineage>
        <taxon>Eukaryota</taxon>
        <taxon>Metazoa</taxon>
        <taxon>Chordata</taxon>
        <taxon>Craniata</taxon>
        <taxon>Vertebrata</taxon>
        <taxon>Euteleostomi</taxon>
        <taxon>Actinopterygii</taxon>
        <taxon>Neopterygii</taxon>
        <taxon>Teleostei</taxon>
        <taxon>Neoteleostei</taxon>
        <taxon>Acanthomorphata</taxon>
        <taxon>Eupercaria</taxon>
        <taxon>Tetraodontiformes</taxon>
        <taxon>Tetradontoidea</taxon>
        <taxon>Tetraodontidae</taxon>
        <taxon>Takifugu</taxon>
    </lineage>
</organism>
<feature type="compositionally biased region" description="Polar residues" evidence="3">
    <location>
        <begin position="1432"/>
        <end position="1442"/>
    </location>
</feature>
<dbReference type="PROSITE" id="PS50915">
    <property type="entry name" value="CRYSTALLIN_BETA_GAMMA"/>
    <property type="match status" value="9"/>
</dbReference>
<evidence type="ECO:0000256" key="2">
    <source>
        <dbReference type="ARBA" id="ARBA00022737"/>
    </source>
</evidence>
<feature type="compositionally biased region" description="Polar residues" evidence="3">
    <location>
        <begin position="1761"/>
        <end position="1777"/>
    </location>
</feature>
<feature type="compositionally biased region" description="Polar residues" evidence="3">
    <location>
        <begin position="1088"/>
        <end position="1097"/>
    </location>
</feature>
<feature type="region of interest" description="Disordered" evidence="3">
    <location>
        <begin position="1073"/>
        <end position="1195"/>
    </location>
</feature>
<dbReference type="SMART" id="SM00458">
    <property type="entry name" value="RICIN"/>
    <property type="match status" value="1"/>
</dbReference>
<feature type="domain" description="Beta/gamma crystallin 'Greek key'" evidence="4">
    <location>
        <begin position="2292"/>
        <end position="2336"/>
    </location>
</feature>
<dbReference type="PROSITE" id="PS50231">
    <property type="entry name" value="RICIN_B_LECTIN"/>
    <property type="match status" value="1"/>
</dbReference>
<dbReference type="Pfam" id="PF00652">
    <property type="entry name" value="Ricin_B_lectin"/>
    <property type="match status" value="1"/>
</dbReference>
<feature type="compositionally biased region" description="Low complexity" evidence="3">
    <location>
        <begin position="192"/>
        <end position="205"/>
    </location>
</feature>
<feature type="compositionally biased region" description="Basic and acidic residues" evidence="3">
    <location>
        <begin position="766"/>
        <end position="786"/>
    </location>
</feature>
<gene>
    <name evidence="5" type="ORF">D4764_16G0000590</name>
</gene>
<keyword evidence="6" id="KW-1185">Reference proteome</keyword>
<feature type="compositionally biased region" description="Basic and acidic residues" evidence="3">
    <location>
        <begin position="1622"/>
        <end position="1635"/>
    </location>
</feature>
<feature type="compositionally biased region" description="Low complexity" evidence="3">
    <location>
        <begin position="1016"/>
        <end position="1025"/>
    </location>
</feature>
<feature type="region of interest" description="Disordered" evidence="3">
    <location>
        <begin position="1430"/>
        <end position="1490"/>
    </location>
</feature>
<dbReference type="Proteomes" id="UP000324091">
    <property type="component" value="Chromosome 16"/>
</dbReference>
<sequence>MSKGGTLKVKNFLKLKPSDKDSKEHKLSDYIKDAGGVTFKGATHNSPQNPGPVSPGGSVGLAADSVPVSPRSKKGLRQLFKISAKKSRSRDAEGEVDVFFPDHDDMGTFSRHWSYDQMSVSTEYSIQTESQLDPQSESTSMISFDMSQPYSSTSASKHFKNSEERRGMLNRISHFFSTRRKRSSSKRHSDSDSVVSPPLSPCSVQSEEEDGLKTPTPSRKDCDISLPGLANATREPELFETLSQSSGQSTSSIVSLVRCNEEDSRSITPKTLGLAVTPRPNPNSERGSESRVQNKHLQSSSIVQSSTECSKEDEPVNHTTLLESKIPLSEVTATPSVPTSPSSDASISNNSRNTVENQQRSSQTVFPSSALDLTPRVIEEGPDTPREDAGANEMQVSHPCEREHPPGTTHPFCPLQLHKAIKVEGYLREEEKETEKADNAKGLTNDWQDDFQADMPLVLAVPAAVIPEDSDTRDTTDNPSNTLSSIGYLQQPGTSQDSQTGLLKTTGPSSSKESKPSTPQERHAAGEVCVTRKTVNLPSKHKVMPQRVCGPKVQKLAQEKAPIEEKRQSPSQKISDADVVRSQMLQCVETKEKLTQISCEPTKKPVECDRNPPGPSSQEQTEIAASHGHKIVVGGDSRVKGQLSKVTLSNQISTSAVERSPVVEGEAKCALIKIANDAKNEANSSQVFKMNKIGIGNDVSQSKHSNDDAFKDQGKCDPCLQTVSKSKIPKRLIPGDDVAVTVCDTSLTDASGRVAIKAQKQTCTKESSKTENKVDKKHMTGKKEDLSDIGGVGKQGDSIKTAQSVEKQSKYPVNNACDREDVRASLALKSANIPCLTGKNCDITTINETKRPAKTSKINLESELQQSPKKQTLAQGPKHSKTAGSKQPPKPPKHSIKSRPTLQDCEPSSPASNDNTLQLSKQSTTKTSMKEQEDMTSSGGQVPAGDPKSLIPVKARKISPDSPSNPTAVEQEHSKQNTNPWRAVDTPIHATEHQVKVSSDQVRLKPMEDQNKVVTDTKSSSSTISMKRKQSKASEASKSSSISKDIVKGEISLVTGPDTEAVGQVVGTSPPYSPAALKNMAEVDSQRPLDQTQTQTKVEILPKTPLCTGQKKDLPGSNQVVNDPTADIQQEEQATESSPARLSQDLIAAQEDIRALSSQTTGPDEDLKKIQRAEKGQLDGTAEGLNIDPENADVGQYPVNVENKLTNLREDLRDELERQLDFKTNKKLNSDLKAQRSPLQSLRETGKAIPEASLVTNFQTEGSDTQVKSALDENEASVMDIGQDSELRRVKEIEVERSTVLCDDKHLNPESLKKSKQIVADVLGMDVTDVMQESDSHMKEKAGVQQEVQFKKDPLSGNETGRFSDIPIEEHVYAAGEQGKSSVAQETGRRPDFIFLCTEAQAADNLHKNRKMWISPDRILNDTTDDDVCKQDMSSTKTSAVSNAEKKIETSYPGNTAETQQRETTAAKSIHSKKVENENQDGRTLADGPVALNGNNDVCFQPEEKSRGLAMQNSWQMNTSNTERTFVSKTTHKSDGELNEKLPVVQVPGPNSSDVEKSADGEPKAKSGLGPESETVRKTGPINLSDEQKLANSAGSQSLTDTTSTSSPPDSTDGDETASRWFEGEHLEKENDKSKSVVLTSKHGHPECGGVEDFIKSIKEGSIPFSQPLKKHGHKKAPLQLPAIKENHFEKTFDPEEFHFGLRTDSSILSGPSPAMAIKLNAAKRKGEKQEQPSNSDVSEQAVDPLKSHDEIIRKGDVRDTNTGTGREQQPMKQQESAGRFGRMSILANLLSSPLKTKEKATWAKSDTVLTLEKEDWLPPEKQGLGPPLQAGEANVEVTRSKGHHMFATSNGPSIDTIVIYEHAQFGGEAFQISQHVEDASNMKLGPVISVKVIRGCWLLYEKPGFQGRIIALEEGPTEHIVNMWVDQEPGSKDQPNPPMPAAPMVIGSVRLAVRDYSIPQIDLFAEVNGVGRMTSYCDDTVEISSYRIPQTTGSIRVHSGVSWLVYSDPGFDGFVSVLEVGEYPYPESWGFSEPFVGSLRPLHMGPLRVEYPHETKAVVFERSNYEGECLHISTDVYNLHEKPADGCHGKEDKKRRKWSTVGSIKILGGLWVGYLEENFEGQQYILEEGEYPHYSDWGGSEGRLLSLRPVITDLLSPRVRLFREKQFEHLGLGSVDLLGPVANIEDIGYCSKTQSIDVISGVWVAFENPGFSGEPYILEKGLYANPEDWGSLNFKISSIQPILHETLIERNKHKLELYSEPNFQGKLLALEDSRAALAEDFIPRSCKVFSGSWVVYQGAQFTENMYVLERGEYPNKEAMGLASSDTTIRSIQHISHELSLPSIVFFSKVDFRGRRMIFTNGAINLQRMGLDTRICSLVVEGGIWVLYEDNNYCGRQLLLHPSKVADLCKSSGWQRLGSLRPLHQTHVYLRLRNKETGGVMSLTGTLDDIKLMRVQALEETGALEQIWLYRDGQLTCKLVEDCCLQTSSGVVMAGSRLCVSPDKDIGQRWNITPDGLVRFHLSPDLVLEVKGGGQYDKNQVILNSFDENKLRQRWTLEVL</sequence>
<comment type="similarity">
    <text evidence="1">Belongs to the beta/gamma-crystallin family.</text>
</comment>
<proteinExistence type="inferred from homology"/>
<reference evidence="5 6" key="1">
    <citation type="submission" date="2019-04" db="EMBL/GenBank/DDBJ databases">
        <title>Chromosome genome assembly for Takifugu flavidus.</title>
        <authorList>
            <person name="Xiao S."/>
        </authorList>
    </citation>
    <scope>NUCLEOTIDE SEQUENCE [LARGE SCALE GENOMIC DNA]</scope>
    <source>
        <strain evidence="5">HTHZ2018</strain>
        <tissue evidence="5">Muscle</tissue>
    </source>
</reference>
<feature type="compositionally biased region" description="Low complexity" evidence="3">
    <location>
        <begin position="1456"/>
        <end position="1467"/>
    </location>
</feature>
<dbReference type="GO" id="GO:0002088">
    <property type="term" value="P:lens development in camera-type eye"/>
    <property type="evidence" value="ECO:0007669"/>
    <property type="project" value="TreeGrafter"/>
</dbReference>
<feature type="compositionally biased region" description="Basic residues" evidence="3">
    <location>
        <begin position="177"/>
        <end position="186"/>
    </location>
</feature>
<evidence type="ECO:0000256" key="1">
    <source>
        <dbReference type="ARBA" id="ARBA00009646"/>
    </source>
</evidence>
<dbReference type="InterPro" id="IPR001064">
    <property type="entry name" value="Beta/gamma_crystallin"/>
</dbReference>
<dbReference type="InterPro" id="IPR050252">
    <property type="entry name" value="Beta/Gamma-Crystallin"/>
</dbReference>
<dbReference type="Gene3D" id="2.60.20.10">
    <property type="entry name" value="Crystallins"/>
    <property type="match status" value="6"/>
</dbReference>